<dbReference type="PANTHER" id="PTHR35040">
    <property type="match status" value="1"/>
</dbReference>
<accession>A0A9P4U4M0</accession>
<dbReference type="Pfam" id="PF12138">
    <property type="entry name" value="Spherulin4"/>
    <property type="match status" value="1"/>
</dbReference>
<keyword evidence="1" id="KW-0812">Transmembrane</keyword>
<gene>
    <name evidence="2" type="ORF">EJ08DRAFT_704769</name>
</gene>
<evidence type="ECO:0000313" key="3">
    <source>
        <dbReference type="Proteomes" id="UP000800235"/>
    </source>
</evidence>
<keyword evidence="3" id="KW-1185">Reference proteome</keyword>
<keyword evidence="1" id="KW-0472">Membrane</keyword>
<organism evidence="2 3">
    <name type="scientific">Tothia fuscella</name>
    <dbReference type="NCBI Taxonomy" id="1048955"/>
    <lineage>
        <taxon>Eukaryota</taxon>
        <taxon>Fungi</taxon>
        <taxon>Dikarya</taxon>
        <taxon>Ascomycota</taxon>
        <taxon>Pezizomycotina</taxon>
        <taxon>Dothideomycetes</taxon>
        <taxon>Pleosporomycetidae</taxon>
        <taxon>Venturiales</taxon>
        <taxon>Cylindrosympodiaceae</taxon>
        <taxon>Tothia</taxon>
    </lineage>
</organism>
<dbReference type="AlphaFoldDB" id="A0A9P4U4M0"/>
<comment type="caution">
    <text evidence="2">The sequence shown here is derived from an EMBL/GenBank/DDBJ whole genome shotgun (WGS) entry which is preliminary data.</text>
</comment>
<dbReference type="Proteomes" id="UP000800235">
    <property type="component" value="Unassembled WGS sequence"/>
</dbReference>
<proteinExistence type="predicted"/>
<dbReference type="InterPro" id="IPR021986">
    <property type="entry name" value="Spherulin4"/>
</dbReference>
<dbReference type="EMBL" id="MU007009">
    <property type="protein sequence ID" value="KAF2437150.1"/>
    <property type="molecule type" value="Genomic_DNA"/>
</dbReference>
<feature type="transmembrane region" description="Helical" evidence="1">
    <location>
        <begin position="12"/>
        <end position="29"/>
    </location>
</feature>
<keyword evidence="1" id="KW-1133">Transmembrane helix</keyword>
<reference evidence="2" key="1">
    <citation type="journal article" date="2020" name="Stud. Mycol.">
        <title>101 Dothideomycetes genomes: a test case for predicting lifestyles and emergence of pathogens.</title>
        <authorList>
            <person name="Haridas S."/>
            <person name="Albert R."/>
            <person name="Binder M."/>
            <person name="Bloem J."/>
            <person name="Labutti K."/>
            <person name="Salamov A."/>
            <person name="Andreopoulos B."/>
            <person name="Baker S."/>
            <person name="Barry K."/>
            <person name="Bills G."/>
            <person name="Bluhm B."/>
            <person name="Cannon C."/>
            <person name="Castanera R."/>
            <person name="Culley D."/>
            <person name="Daum C."/>
            <person name="Ezra D."/>
            <person name="Gonzalez J."/>
            <person name="Henrissat B."/>
            <person name="Kuo A."/>
            <person name="Liang C."/>
            <person name="Lipzen A."/>
            <person name="Lutzoni F."/>
            <person name="Magnuson J."/>
            <person name="Mondo S."/>
            <person name="Nolan M."/>
            <person name="Ohm R."/>
            <person name="Pangilinan J."/>
            <person name="Park H.-J."/>
            <person name="Ramirez L."/>
            <person name="Alfaro M."/>
            <person name="Sun H."/>
            <person name="Tritt A."/>
            <person name="Yoshinaga Y."/>
            <person name="Zwiers L.-H."/>
            <person name="Turgeon B."/>
            <person name="Goodwin S."/>
            <person name="Spatafora J."/>
            <person name="Crous P."/>
            <person name="Grigoriev I."/>
        </authorList>
    </citation>
    <scope>NUCLEOTIDE SEQUENCE</scope>
    <source>
        <strain evidence="2">CBS 130266</strain>
    </source>
</reference>
<evidence type="ECO:0000313" key="2">
    <source>
        <dbReference type="EMBL" id="KAF2437150.1"/>
    </source>
</evidence>
<protein>
    <submittedName>
        <fullName evidence="2">Spherulin 4-like cell surface protein</fullName>
    </submittedName>
</protein>
<dbReference type="OrthoDB" id="5342184at2759"/>
<name>A0A9P4U4M0_9PEZI</name>
<sequence>MEAFKNRRRTTVVICLLLAIIIPLVVLFSRRGNTHGYKSNFILPLYIYPSERAWDPLYDAIITHPRTKFTVIINPYNGPGKTPQPEEEYAAAIQRLDKFPNVKRLGYVRTTYGTRNISNIISDISTYAGWTTTGLGMHGIFFDEAPANFEDGLDDYVKRINQAVKTAPGLLPERITVHNAGRVPDRRLADPNTDVSVVFEGPYSSYQSRSAILASLPLDRTRYSYIIHGVPTSKKSGELRKFVNGLSTHAQYLFVTDLKDKYYEAFGPRLSDYVGAIPT</sequence>
<dbReference type="PANTHER" id="PTHR35040:SF9">
    <property type="entry name" value="4-LIKE CELL SURFACE PROTEIN, PUTATIVE (AFU_ORTHOLOGUE AFUA_4G14080)-RELATED"/>
    <property type="match status" value="1"/>
</dbReference>
<evidence type="ECO:0000256" key="1">
    <source>
        <dbReference type="SAM" id="Phobius"/>
    </source>
</evidence>